<keyword evidence="3" id="KW-1185">Reference proteome</keyword>
<proteinExistence type="predicted"/>
<evidence type="ECO:0000256" key="1">
    <source>
        <dbReference type="SAM" id="MobiDB-lite"/>
    </source>
</evidence>
<sequence>MWRNGKRSVFLILLCFIGVGCLTFILGESYPASLADGVMKLVSKGDKEEATDMNIDTTPSPDPTATPTISPTPTPLPVYEMEKGGNADIESFFQNYYFAKSDCDHSQLKNMHTDPENAQTLLDLRNETRFLDDIINITCYIIKSYEEGAYIVYAYHEMKYINIETPYPQLDKFYLITDKDNNLKIYNSDMSKILQNYYNERDKDEEVNQLITNTKKKTKKAIEKDENLKAYIEALNKN</sequence>
<name>A0A0K8J5N4_9FIRM</name>
<feature type="region of interest" description="Disordered" evidence="1">
    <location>
        <begin position="49"/>
        <end position="74"/>
    </location>
</feature>
<dbReference type="AlphaFoldDB" id="A0A0K8J5N4"/>
<organism evidence="2 3">
    <name type="scientific">Herbinix luporum</name>
    <dbReference type="NCBI Taxonomy" id="1679721"/>
    <lineage>
        <taxon>Bacteria</taxon>
        <taxon>Bacillati</taxon>
        <taxon>Bacillota</taxon>
        <taxon>Clostridia</taxon>
        <taxon>Lachnospirales</taxon>
        <taxon>Lachnospiraceae</taxon>
        <taxon>Herbinix</taxon>
    </lineage>
</organism>
<evidence type="ECO:0000313" key="3">
    <source>
        <dbReference type="Proteomes" id="UP000196053"/>
    </source>
</evidence>
<accession>A0A0K8J5N4</accession>
<dbReference type="EMBL" id="LN879430">
    <property type="protein sequence ID" value="CUH92638.1"/>
    <property type="molecule type" value="Genomic_DNA"/>
</dbReference>
<gene>
    <name evidence="2" type="ORF">SD1D_1092</name>
</gene>
<feature type="compositionally biased region" description="Pro residues" evidence="1">
    <location>
        <begin position="60"/>
        <end position="74"/>
    </location>
</feature>
<dbReference type="PROSITE" id="PS51257">
    <property type="entry name" value="PROKAR_LIPOPROTEIN"/>
    <property type="match status" value="1"/>
</dbReference>
<reference evidence="3" key="1">
    <citation type="submission" date="2015-09" db="EMBL/GenBank/DDBJ databases">
        <authorList>
            <person name="Wibberg D."/>
        </authorList>
    </citation>
    <scope>NUCLEOTIDE SEQUENCE [LARGE SCALE GENOMIC DNA]</scope>
    <source>
        <strain evidence="3">SD1D</strain>
    </source>
</reference>
<dbReference type="Proteomes" id="UP000196053">
    <property type="component" value="Chromosome I"/>
</dbReference>
<dbReference type="OrthoDB" id="1690999at2"/>
<dbReference type="KEGG" id="hsd:SD1D_1092"/>
<dbReference type="RefSeq" id="WP_058257990.1">
    <property type="nucleotide sequence ID" value="NZ_DUPS01000029.1"/>
</dbReference>
<evidence type="ECO:0000313" key="2">
    <source>
        <dbReference type="EMBL" id="CUH92638.1"/>
    </source>
</evidence>
<protein>
    <submittedName>
        <fullName evidence="2">Uncharacterized protein</fullName>
    </submittedName>
</protein>